<feature type="transmembrane region" description="Helical" evidence="6">
    <location>
        <begin position="223"/>
        <end position="243"/>
    </location>
</feature>
<keyword evidence="2" id="KW-1003">Cell membrane</keyword>
<reference evidence="9" key="1">
    <citation type="submission" date="2019-04" db="EMBL/GenBank/DDBJ databases">
        <title>Evolution of Biomass-Degrading Anaerobic Consortia Revealed by Metagenomics.</title>
        <authorList>
            <person name="Peng X."/>
        </authorList>
    </citation>
    <scope>NUCLEOTIDE SEQUENCE</scope>
    <source>
        <strain evidence="9">SIG311</strain>
    </source>
</reference>
<dbReference type="NCBIfam" id="TIGR00360">
    <property type="entry name" value="ComEC_N-term"/>
    <property type="match status" value="1"/>
</dbReference>
<feature type="transmembrane region" description="Helical" evidence="6">
    <location>
        <begin position="297"/>
        <end position="317"/>
    </location>
</feature>
<dbReference type="AlphaFoldDB" id="A0A927YQD3"/>
<dbReference type="PANTHER" id="PTHR30619:SF1">
    <property type="entry name" value="RECOMBINATION PROTEIN 2"/>
    <property type="match status" value="1"/>
</dbReference>
<keyword evidence="5 6" id="KW-0472">Membrane</keyword>
<comment type="subcellular location">
    <subcellularLocation>
        <location evidence="1">Cell membrane</location>
        <topology evidence="1">Multi-pass membrane protein</topology>
    </subcellularLocation>
</comment>
<dbReference type="InterPro" id="IPR036866">
    <property type="entry name" value="RibonucZ/Hydroxyglut_hydro"/>
</dbReference>
<accession>A0A927YQD3</accession>
<sequence length="777" mass="85670">MRRKLCMISLIYIFIVAFSVYGPLDLIGAYTKTNAFSEHFYEGASVTATGNIVRKEIKKDSTIYYVNDATVNCENGTLTNTSFIFKLDSDKIPNKSKLNIEGNISLFKRATNEGGFDERDYYNSLGYYFRLDNVAVKAVDTGLITGFDILYRLSKNIQGVYNQCLSGEEAGFLGSVCIGNKSELDIQLRELFQMVGIAHILAVSGLHVSVVCMALYRFVRNRGLGFLGSGCLAGFIAILYGMLTGESVSSVRAIGMFLIYILADILGEAYDSRTALAVMADLLLIENPFYIKNTSFIFSFGAIIGILFIALPISESYKNICKWKQRLRISDNGFNYDEKPPIFDRFREWIASSIIFSFGITVAMLPIVTYFYYETPLYSIVLNGLVLPLMPFLLAFGLFGGFAGLISIEAAQIILYLPHYIIYLYEVIAAHTLDLPFSKVIIGKHGLLQIAVYYLVLLVVVNFSKVVKFIKYTLLGKKPQDNPREILKGYKAMLIKTIVLSLLCVVVWLIPEKQGFEVDIIDVGQGDGIYISSGDGARFFIDGGSTSSDAVGKYTLLPFLKYKGAGHIDYWFLSHMDLDHVSGVLELLESGYRIDNIVLSAEIPKGETLLELLALADANNTNVLYMKQGDVCGTKHLSFKCVYPSEGANSDDINALSLSLLMSYDGDWDGVVDYSGFFGGDIGAEQEQAIAAGGLVGHVDLLKVSHHGSKYSSDSEFLSVLSPDVAVISCAKKNRYGHPSAEAVERLSSAADKVYYTMNSGRVRARVGGVDGYIEAE</sequence>
<dbReference type="GO" id="GO:0005886">
    <property type="term" value="C:plasma membrane"/>
    <property type="evidence" value="ECO:0007669"/>
    <property type="project" value="UniProtKB-SubCell"/>
</dbReference>
<proteinExistence type="predicted"/>
<feature type="transmembrane region" description="Helical" evidence="6">
    <location>
        <begin position="385"/>
        <end position="406"/>
    </location>
</feature>
<dbReference type="CDD" id="cd07731">
    <property type="entry name" value="ComA-like_MBL-fold"/>
    <property type="match status" value="1"/>
</dbReference>
<evidence type="ECO:0000313" key="9">
    <source>
        <dbReference type="EMBL" id="MBE5919368.1"/>
    </source>
</evidence>
<feature type="transmembrane region" description="Helical" evidence="6">
    <location>
        <begin position="413"/>
        <end position="431"/>
    </location>
</feature>
<keyword evidence="3 6" id="KW-0812">Transmembrane</keyword>
<feature type="transmembrane region" description="Helical" evidence="6">
    <location>
        <begin position="191"/>
        <end position="216"/>
    </location>
</feature>
<feature type="transmembrane region" description="Helical" evidence="6">
    <location>
        <begin position="349"/>
        <end position="373"/>
    </location>
</feature>
<keyword evidence="4 6" id="KW-1133">Transmembrane helix</keyword>
<evidence type="ECO:0000256" key="6">
    <source>
        <dbReference type="SAM" id="Phobius"/>
    </source>
</evidence>
<evidence type="ECO:0000313" key="10">
    <source>
        <dbReference type="Proteomes" id="UP000766246"/>
    </source>
</evidence>
<feature type="transmembrane region" description="Helical" evidence="6">
    <location>
        <begin position="451"/>
        <end position="470"/>
    </location>
</feature>
<dbReference type="SUPFAM" id="SSF56281">
    <property type="entry name" value="Metallo-hydrolase/oxidoreductase"/>
    <property type="match status" value="1"/>
</dbReference>
<dbReference type="InterPro" id="IPR004477">
    <property type="entry name" value="ComEC_N"/>
</dbReference>
<dbReference type="PANTHER" id="PTHR30619">
    <property type="entry name" value="DNA INTERNALIZATION/COMPETENCE PROTEIN COMEC/REC2"/>
    <property type="match status" value="1"/>
</dbReference>
<comment type="caution">
    <text evidence="9">The sequence shown here is derived from an EMBL/GenBank/DDBJ whole genome shotgun (WGS) entry which is preliminary data.</text>
</comment>
<feature type="domain" description="Metallo-beta-lactamase" evidence="7">
    <location>
        <begin position="523"/>
        <end position="589"/>
    </location>
</feature>
<evidence type="ECO:0000259" key="8">
    <source>
        <dbReference type="Pfam" id="PF03772"/>
    </source>
</evidence>
<protein>
    <submittedName>
        <fullName evidence="9">DNA internalization-related competence protein ComEC/Rec2</fullName>
    </submittedName>
</protein>
<evidence type="ECO:0000256" key="5">
    <source>
        <dbReference type="ARBA" id="ARBA00023136"/>
    </source>
</evidence>
<dbReference type="Pfam" id="PF03772">
    <property type="entry name" value="Competence"/>
    <property type="match status" value="1"/>
</dbReference>
<dbReference type="Proteomes" id="UP000766246">
    <property type="component" value="Unassembled WGS sequence"/>
</dbReference>
<organism evidence="9 10">
    <name type="scientific">Pseudobutyrivibrio ruminis</name>
    <dbReference type="NCBI Taxonomy" id="46206"/>
    <lineage>
        <taxon>Bacteria</taxon>
        <taxon>Bacillati</taxon>
        <taxon>Bacillota</taxon>
        <taxon>Clostridia</taxon>
        <taxon>Lachnospirales</taxon>
        <taxon>Lachnospiraceae</taxon>
        <taxon>Pseudobutyrivibrio</taxon>
    </lineage>
</organism>
<dbReference type="Pfam" id="PF00753">
    <property type="entry name" value="Lactamase_B"/>
    <property type="match status" value="1"/>
</dbReference>
<dbReference type="InterPro" id="IPR001279">
    <property type="entry name" value="Metallo-B-lactamas"/>
</dbReference>
<feature type="transmembrane region" description="Helical" evidence="6">
    <location>
        <begin position="490"/>
        <end position="510"/>
    </location>
</feature>
<dbReference type="InterPro" id="IPR052159">
    <property type="entry name" value="Competence_DNA_uptake"/>
</dbReference>
<dbReference type="InterPro" id="IPR035681">
    <property type="entry name" value="ComA-like_MBL"/>
</dbReference>
<evidence type="ECO:0000256" key="4">
    <source>
        <dbReference type="ARBA" id="ARBA00022989"/>
    </source>
</evidence>
<evidence type="ECO:0000259" key="7">
    <source>
        <dbReference type="Pfam" id="PF00753"/>
    </source>
</evidence>
<dbReference type="Gene3D" id="3.60.15.10">
    <property type="entry name" value="Ribonuclease Z/Hydroxyacylglutathione hydrolase-like"/>
    <property type="match status" value="1"/>
</dbReference>
<name>A0A927YQD3_9FIRM</name>
<gene>
    <name evidence="9" type="ORF">E7272_05920</name>
</gene>
<feature type="domain" description="ComEC/Rec2-related protein" evidence="8">
    <location>
        <begin position="177"/>
        <end position="461"/>
    </location>
</feature>
<dbReference type="InterPro" id="IPR004797">
    <property type="entry name" value="Competence_ComEC/Rec2"/>
</dbReference>
<evidence type="ECO:0000256" key="2">
    <source>
        <dbReference type="ARBA" id="ARBA00022475"/>
    </source>
</evidence>
<dbReference type="EMBL" id="SVER01000012">
    <property type="protein sequence ID" value="MBE5919368.1"/>
    <property type="molecule type" value="Genomic_DNA"/>
</dbReference>
<dbReference type="GO" id="GO:0030420">
    <property type="term" value="P:establishment of competence for transformation"/>
    <property type="evidence" value="ECO:0007669"/>
    <property type="project" value="InterPro"/>
</dbReference>
<dbReference type="NCBIfam" id="TIGR00361">
    <property type="entry name" value="ComEC_Rec2"/>
    <property type="match status" value="1"/>
</dbReference>
<evidence type="ECO:0000256" key="1">
    <source>
        <dbReference type="ARBA" id="ARBA00004651"/>
    </source>
</evidence>
<evidence type="ECO:0000256" key="3">
    <source>
        <dbReference type="ARBA" id="ARBA00022692"/>
    </source>
</evidence>